<feature type="non-terminal residue" evidence="4">
    <location>
        <position position="281"/>
    </location>
</feature>
<keyword evidence="5" id="KW-1185">Reference proteome</keyword>
<evidence type="ECO:0000256" key="1">
    <source>
        <dbReference type="ARBA" id="ARBA00022729"/>
    </source>
</evidence>
<dbReference type="AlphaFoldDB" id="A0A8S3ZVA6"/>
<evidence type="ECO:0000256" key="2">
    <source>
        <dbReference type="ARBA" id="ARBA00022966"/>
    </source>
</evidence>
<dbReference type="Gene3D" id="2.60.40.1940">
    <property type="match status" value="1"/>
</dbReference>
<sequence>QIRVVHVDKDLKPVIKPLTVYIVNPKESKLEEFRDTASRTVLPKFAVTVKASPGYIVSEKGTTGCSVTVEAIYTYGRGVQGKCHLILSMDNYGETIRLQASKQLDEAGKAEFLDLEWSRFARNIHRDEFTVQVTASVTDETGRTEAGQTSVVFYEHSVKVEILPKTTRVLRSGIPAAIFVRVSDHSGNPVDQAEVELETRIPGMKSVDTKLVVAPGETDVVYHFTPELQAQEEQKYFYHHDSAGTVVAKLTSNQEVMSHLSVFLYQSRNNSVISVQPADDK</sequence>
<keyword evidence="1" id="KW-0732">Signal</keyword>
<gene>
    <name evidence="4" type="ORF">CUNI_LOCUS19105</name>
</gene>
<feature type="non-terminal residue" evidence="4">
    <location>
        <position position="1"/>
    </location>
</feature>
<evidence type="ECO:0000313" key="5">
    <source>
        <dbReference type="Proteomes" id="UP000678393"/>
    </source>
</evidence>
<accession>A0A8S3ZVA6</accession>
<feature type="domain" description="Macroglobulin" evidence="3">
    <location>
        <begin position="40"/>
        <end position="112"/>
    </location>
</feature>
<dbReference type="Proteomes" id="UP000678393">
    <property type="component" value="Unassembled WGS sequence"/>
</dbReference>
<dbReference type="Pfam" id="PF17791">
    <property type="entry name" value="MG3"/>
    <property type="match status" value="1"/>
</dbReference>
<dbReference type="PANTHER" id="PTHR11412:SF136">
    <property type="entry name" value="CD109 ANTIGEN"/>
    <property type="match status" value="1"/>
</dbReference>
<dbReference type="InterPro" id="IPR041555">
    <property type="entry name" value="MG3"/>
</dbReference>
<proteinExistence type="predicted"/>
<evidence type="ECO:0000313" key="4">
    <source>
        <dbReference type="EMBL" id="CAG5133547.1"/>
    </source>
</evidence>
<organism evidence="4 5">
    <name type="scientific">Candidula unifasciata</name>
    <dbReference type="NCBI Taxonomy" id="100452"/>
    <lineage>
        <taxon>Eukaryota</taxon>
        <taxon>Metazoa</taxon>
        <taxon>Spiralia</taxon>
        <taxon>Lophotrochozoa</taxon>
        <taxon>Mollusca</taxon>
        <taxon>Gastropoda</taxon>
        <taxon>Heterobranchia</taxon>
        <taxon>Euthyneura</taxon>
        <taxon>Panpulmonata</taxon>
        <taxon>Eupulmonata</taxon>
        <taxon>Stylommatophora</taxon>
        <taxon>Helicina</taxon>
        <taxon>Helicoidea</taxon>
        <taxon>Geomitridae</taxon>
        <taxon>Candidula</taxon>
    </lineage>
</organism>
<dbReference type="InterPro" id="IPR050473">
    <property type="entry name" value="A2M/Complement_sys"/>
</dbReference>
<name>A0A8S3ZVA6_9EUPU</name>
<comment type="caution">
    <text evidence="4">The sequence shown here is derived from an EMBL/GenBank/DDBJ whole genome shotgun (WGS) entry which is preliminary data.</text>
</comment>
<protein>
    <recommendedName>
        <fullName evidence="3">Macroglobulin domain-containing protein</fullName>
    </recommendedName>
</protein>
<dbReference type="OrthoDB" id="9998011at2759"/>
<evidence type="ECO:0000259" key="3">
    <source>
        <dbReference type="Pfam" id="PF17791"/>
    </source>
</evidence>
<keyword evidence="2" id="KW-0882">Thioester bond</keyword>
<reference evidence="4" key="1">
    <citation type="submission" date="2021-04" db="EMBL/GenBank/DDBJ databases">
        <authorList>
            <consortium name="Molecular Ecology Group"/>
        </authorList>
    </citation>
    <scope>NUCLEOTIDE SEQUENCE</scope>
</reference>
<dbReference type="EMBL" id="CAJHNH020006290">
    <property type="protein sequence ID" value="CAG5133547.1"/>
    <property type="molecule type" value="Genomic_DNA"/>
</dbReference>
<dbReference type="PANTHER" id="PTHR11412">
    <property type="entry name" value="MACROGLOBULIN / COMPLEMENT"/>
    <property type="match status" value="1"/>
</dbReference>